<gene>
    <name evidence="3" type="ORF">F7O84_07895</name>
</gene>
<evidence type="ECO:0000256" key="1">
    <source>
        <dbReference type="ARBA" id="ARBA00022801"/>
    </source>
</evidence>
<dbReference type="Pfam" id="PF20434">
    <property type="entry name" value="BD-FAE"/>
    <property type="match status" value="1"/>
</dbReference>
<dbReference type="Proteomes" id="UP000461768">
    <property type="component" value="Unassembled WGS sequence"/>
</dbReference>
<dbReference type="InterPro" id="IPR050300">
    <property type="entry name" value="GDXG_lipolytic_enzyme"/>
</dbReference>
<evidence type="ECO:0000313" key="4">
    <source>
        <dbReference type="Proteomes" id="UP000461768"/>
    </source>
</evidence>
<evidence type="ECO:0000313" key="3">
    <source>
        <dbReference type="EMBL" id="KAB1437522.1"/>
    </source>
</evidence>
<organism evidence="3 4">
    <name type="scientific">Candidatus Galacturonatibacter soehngenii</name>
    <dbReference type="NCBI Taxonomy" id="2307010"/>
    <lineage>
        <taxon>Bacteria</taxon>
        <taxon>Bacillati</taxon>
        <taxon>Bacillota</taxon>
        <taxon>Clostridia</taxon>
        <taxon>Lachnospirales</taxon>
        <taxon>Lachnospiraceae</taxon>
        <taxon>Candidatus Galacturonatibacter</taxon>
    </lineage>
</organism>
<dbReference type="Gene3D" id="3.40.50.1820">
    <property type="entry name" value="alpha/beta hydrolase"/>
    <property type="match status" value="1"/>
</dbReference>
<protein>
    <submittedName>
        <fullName evidence="3">Alpha/beta hydrolase</fullName>
    </submittedName>
</protein>
<reference evidence="3 4" key="1">
    <citation type="submission" date="2019-09" db="EMBL/GenBank/DDBJ databases">
        <authorList>
            <person name="Valk L.C."/>
        </authorList>
    </citation>
    <scope>NUCLEOTIDE SEQUENCE [LARGE SCALE GENOMIC DNA]</scope>
    <source>
        <strain evidence="3">GalUA</strain>
    </source>
</reference>
<sequence>MIIKKRYVEENESGAYFTAYLLEDSKELLSGRKRPVVVIAPGGGYLFTSDREAEPIALKFLSLGYHAVVLRYTTGDMEGNKVGVGKQALKELAHTIRYLRRKSDLWMIDSQKVVVCGFSAGAHLAASLGVHWQDQSLLNALSNQAESDQIKPNALILGYALLDYNVMLKKAEREDLDEKAKANLEFMKIANKALTGKSDLSQDIVKEYSPIYWVSQHTPPTFLWHTAKDNLVYAENSLKFALELAKHNVPYELHVFQDGEHGLSLANEVTANKKEQIDRECEVWFDLAVNWLKKYVTL</sequence>
<feature type="domain" description="BD-FAE-like" evidence="2">
    <location>
        <begin position="32"/>
        <end position="242"/>
    </location>
</feature>
<name>A0A7V7QJ11_9FIRM</name>
<comment type="caution">
    <text evidence="3">The sequence shown here is derived from an EMBL/GenBank/DDBJ whole genome shotgun (WGS) entry which is preliminary data.</text>
</comment>
<accession>A0A7V7QJ11</accession>
<dbReference type="PANTHER" id="PTHR48081:SF6">
    <property type="entry name" value="PEPTIDASE S9 PROLYL OLIGOPEPTIDASE CATALYTIC DOMAIN-CONTAINING PROTEIN"/>
    <property type="match status" value="1"/>
</dbReference>
<dbReference type="EMBL" id="WAGX01000005">
    <property type="protein sequence ID" value="KAB1437522.1"/>
    <property type="molecule type" value="Genomic_DNA"/>
</dbReference>
<keyword evidence="1 3" id="KW-0378">Hydrolase</keyword>
<dbReference type="AlphaFoldDB" id="A0A7V7QJ11"/>
<proteinExistence type="predicted"/>
<dbReference type="GO" id="GO:0016787">
    <property type="term" value="F:hydrolase activity"/>
    <property type="evidence" value="ECO:0007669"/>
    <property type="project" value="UniProtKB-KW"/>
</dbReference>
<dbReference type="InterPro" id="IPR049492">
    <property type="entry name" value="BD-FAE-like_dom"/>
</dbReference>
<keyword evidence="4" id="KW-1185">Reference proteome</keyword>
<evidence type="ECO:0000259" key="2">
    <source>
        <dbReference type="Pfam" id="PF20434"/>
    </source>
</evidence>
<reference evidence="3 4" key="2">
    <citation type="submission" date="2020-02" db="EMBL/GenBank/DDBJ databases">
        <title>Candidatus Galacturonibacter soehngenii shows hetero-acetogenic catabolism of galacturonic acid but lacks a canonical carbon monoxide dehydrogenase/acetyl-CoA synthase complex.</title>
        <authorList>
            <person name="Diender M."/>
            <person name="Stouten G.R."/>
            <person name="Petersen J.F."/>
            <person name="Nielsen P.H."/>
            <person name="Dueholm M.S."/>
            <person name="Pronk J.T."/>
            <person name="Van Loosdrecht M.C.M."/>
        </authorList>
    </citation>
    <scope>NUCLEOTIDE SEQUENCE [LARGE SCALE GENOMIC DNA]</scope>
    <source>
        <strain evidence="3">GalUA</strain>
    </source>
</reference>
<dbReference type="PANTHER" id="PTHR48081">
    <property type="entry name" value="AB HYDROLASE SUPERFAMILY PROTEIN C4A8.06C"/>
    <property type="match status" value="1"/>
</dbReference>
<dbReference type="OrthoDB" id="9794725at2"/>
<dbReference type="RefSeq" id="WP_151143961.1">
    <property type="nucleotide sequence ID" value="NZ_WAGX01000005.1"/>
</dbReference>
<dbReference type="SUPFAM" id="SSF53474">
    <property type="entry name" value="alpha/beta-Hydrolases"/>
    <property type="match status" value="1"/>
</dbReference>
<dbReference type="InterPro" id="IPR029058">
    <property type="entry name" value="AB_hydrolase_fold"/>
</dbReference>